<dbReference type="OrthoDB" id="49194at2759"/>
<dbReference type="Proteomes" id="UP000266841">
    <property type="component" value="Unassembled WGS sequence"/>
</dbReference>
<comment type="caution">
    <text evidence="2">The sequence shown here is derived from an EMBL/GenBank/DDBJ whole genome shotgun (WGS) entry which is preliminary data.</text>
</comment>
<evidence type="ECO:0000313" key="3">
    <source>
        <dbReference type="Proteomes" id="UP000266841"/>
    </source>
</evidence>
<evidence type="ECO:0000313" key="2">
    <source>
        <dbReference type="EMBL" id="EJK68139.1"/>
    </source>
</evidence>
<gene>
    <name evidence="2" type="ORF">THAOC_10709</name>
</gene>
<feature type="compositionally biased region" description="Low complexity" evidence="1">
    <location>
        <begin position="61"/>
        <end position="80"/>
    </location>
</feature>
<protein>
    <submittedName>
        <fullName evidence="2">Uncharacterized protein</fullName>
    </submittedName>
</protein>
<dbReference type="AlphaFoldDB" id="K0ST58"/>
<proteinExistence type="predicted"/>
<dbReference type="EMBL" id="AGNL01011967">
    <property type="protein sequence ID" value="EJK68139.1"/>
    <property type="molecule type" value="Genomic_DNA"/>
</dbReference>
<dbReference type="OMA" id="TGMEMIA"/>
<feature type="region of interest" description="Disordered" evidence="1">
    <location>
        <begin position="1"/>
        <end position="80"/>
    </location>
</feature>
<dbReference type="eggNOG" id="ENOG502SREM">
    <property type="taxonomic scope" value="Eukaryota"/>
</dbReference>
<accession>K0ST58</accession>
<feature type="compositionally biased region" description="Basic residues" evidence="1">
    <location>
        <begin position="25"/>
        <end position="41"/>
    </location>
</feature>
<sequence length="279" mass="30092">MPRAASSRGGGASVSPSTTSAASAPKKKRRIIGKLFKKKKKQHDDQSVVGVALDQEDLTNGARSSSVSSPGSPGRGAVAAKPVGKPIQVVLLLMDPSSRKFELLQLEFDSEKAKVSDVLRQIGLSATENTLRQMNYTAVCDRTGMEMIASMKLSRFCQKNDVVMAIPPGLNGSETAKLAKPILGDPNVEEMLAPKGEKVRSKRKDPPMKRISEEPSKNTARVSAAVIERNLGSSFQTTILRLLFAGLAIFVAKHHRDMTSQLVHGSVLHPGEWRSRVGV</sequence>
<feature type="compositionally biased region" description="Basic and acidic residues" evidence="1">
    <location>
        <begin position="196"/>
        <end position="216"/>
    </location>
</feature>
<evidence type="ECO:0000256" key="1">
    <source>
        <dbReference type="SAM" id="MobiDB-lite"/>
    </source>
</evidence>
<feature type="region of interest" description="Disordered" evidence="1">
    <location>
        <begin position="196"/>
        <end position="218"/>
    </location>
</feature>
<reference evidence="2 3" key="1">
    <citation type="journal article" date="2012" name="Genome Biol.">
        <title>Genome and low-iron response of an oceanic diatom adapted to chronic iron limitation.</title>
        <authorList>
            <person name="Lommer M."/>
            <person name="Specht M."/>
            <person name="Roy A.S."/>
            <person name="Kraemer L."/>
            <person name="Andreson R."/>
            <person name="Gutowska M.A."/>
            <person name="Wolf J."/>
            <person name="Bergner S.V."/>
            <person name="Schilhabel M.B."/>
            <person name="Klostermeier U.C."/>
            <person name="Beiko R.G."/>
            <person name="Rosenstiel P."/>
            <person name="Hippler M."/>
            <person name="Laroche J."/>
        </authorList>
    </citation>
    <scope>NUCLEOTIDE SEQUENCE [LARGE SCALE GENOMIC DNA]</scope>
    <source>
        <strain evidence="2 3">CCMP1005</strain>
    </source>
</reference>
<keyword evidence="3" id="KW-1185">Reference proteome</keyword>
<organism evidence="2 3">
    <name type="scientific">Thalassiosira oceanica</name>
    <name type="common">Marine diatom</name>
    <dbReference type="NCBI Taxonomy" id="159749"/>
    <lineage>
        <taxon>Eukaryota</taxon>
        <taxon>Sar</taxon>
        <taxon>Stramenopiles</taxon>
        <taxon>Ochrophyta</taxon>
        <taxon>Bacillariophyta</taxon>
        <taxon>Coscinodiscophyceae</taxon>
        <taxon>Thalassiosirophycidae</taxon>
        <taxon>Thalassiosirales</taxon>
        <taxon>Thalassiosiraceae</taxon>
        <taxon>Thalassiosira</taxon>
    </lineage>
</organism>
<feature type="compositionally biased region" description="Low complexity" evidence="1">
    <location>
        <begin position="1"/>
        <end position="24"/>
    </location>
</feature>
<name>K0ST58_THAOC</name>